<comment type="caution">
    <text evidence="1">The sequence shown here is derived from an EMBL/GenBank/DDBJ whole genome shotgun (WGS) entry which is preliminary data.</text>
</comment>
<proteinExistence type="predicted"/>
<reference evidence="1" key="1">
    <citation type="submission" date="2022-09" db="EMBL/GenBank/DDBJ databases">
        <title>Intensive care unit water sources are persistently colonized with multi-drug resistant bacteria and are the site of extensive horizontal gene transfer of antibiotic resistance genes.</title>
        <authorList>
            <person name="Diorio-Toth L."/>
        </authorList>
    </citation>
    <scope>NUCLEOTIDE SEQUENCE</scope>
    <source>
        <strain evidence="1">GD03659</strain>
    </source>
</reference>
<dbReference type="EMBL" id="JAOCKX010000074">
    <property type="protein sequence ID" value="MDH2134872.1"/>
    <property type="molecule type" value="Genomic_DNA"/>
</dbReference>
<evidence type="ECO:0008006" key="3">
    <source>
        <dbReference type="Google" id="ProtNLM"/>
    </source>
</evidence>
<name>A0AA42X2T7_SPHYA</name>
<evidence type="ECO:0000313" key="1">
    <source>
        <dbReference type="EMBL" id="MDH2134872.1"/>
    </source>
</evidence>
<organism evidence="1 2">
    <name type="scientific">Sphingobium yanoikuyae</name>
    <name type="common">Sphingomonas yanoikuyae</name>
    <dbReference type="NCBI Taxonomy" id="13690"/>
    <lineage>
        <taxon>Bacteria</taxon>
        <taxon>Pseudomonadati</taxon>
        <taxon>Pseudomonadota</taxon>
        <taxon>Alphaproteobacteria</taxon>
        <taxon>Sphingomonadales</taxon>
        <taxon>Sphingomonadaceae</taxon>
        <taxon>Sphingobium</taxon>
    </lineage>
</organism>
<dbReference type="RefSeq" id="WP_279730986.1">
    <property type="nucleotide sequence ID" value="NZ_JAOCKX010000074.1"/>
</dbReference>
<gene>
    <name evidence="1" type="ORF">N5J77_27440</name>
</gene>
<dbReference type="AlphaFoldDB" id="A0AA42X2T7"/>
<sequence length="253" mass="27575">MTLRLIRRAGRFGGRLSPFRNAANAGGEDGRAGASCFPEVCIMFMPDHPTARALLAFRAAHGHCWKAKLLFLWSTGRDVEEANGACLRQLRNQGGPAWLGQLSPRRWRAIERLAEPSDRQTASIFLDRAREFHEGARFGATVALAPALHLLAISCELGLKAYLMSWVWSHEEVARDIRHDLIAAFDEARRLGLPSPGRILVDLLTSLGPAYAGHRIDALVADGYVCDFAAVLRAMGSLLDAVAAGLSLPMPTP</sequence>
<protein>
    <recommendedName>
        <fullName evidence="3">HEPN domain-containing protein</fullName>
    </recommendedName>
</protein>
<accession>A0AA42X2T7</accession>
<dbReference type="Proteomes" id="UP001162318">
    <property type="component" value="Unassembled WGS sequence"/>
</dbReference>
<evidence type="ECO:0000313" key="2">
    <source>
        <dbReference type="Proteomes" id="UP001162318"/>
    </source>
</evidence>